<dbReference type="EMBL" id="VFPA01000003">
    <property type="protein sequence ID" value="TQM09451.1"/>
    <property type="molecule type" value="Genomic_DNA"/>
</dbReference>
<proteinExistence type="predicted"/>
<dbReference type="AlphaFoldDB" id="A0A543DJE5"/>
<feature type="domain" description="BD-FAE-like" evidence="2">
    <location>
        <begin position="77"/>
        <end position="265"/>
    </location>
</feature>
<accession>A0A543DJE5</accession>
<evidence type="ECO:0000259" key="2">
    <source>
        <dbReference type="Pfam" id="PF20434"/>
    </source>
</evidence>
<dbReference type="Gene3D" id="3.40.50.1820">
    <property type="entry name" value="alpha/beta hydrolase"/>
    <property type="match status" value="1"/>
</dbReference>
<sequence length="305" mass="31231">MSVCERGQPAAVGQRRPVMLVPVPRRHTLLAIAALALPAVLGACTLGSPAGPGTRRIDYGRHPSQFGELTLPAGPPRGVVVVVHGGFWRQRYGLELGRPLAADLVDAGFAAWNVEYRRVGGDGGWPATFEDVAAAVDLLAGPVQEAAGGQLPLDRVVAVGHSAGGHLGVWLAARPGLPDGAPGAAPAVRLRGVVSQAGVLDLADAEQRGVGSGAASDLLGGGPDEVPDRYALASPIARLPLGVPVVCVHGTADANVPIRQSERFVAAAGDAAELVTLPGADHFAVIDPATQAWRACRDGVERLLQ</sequence>
<dbReference type="GO" id="GO:0016787">
    <property type="term" value="F:hydrolase activity"/>
    <property type="evidence" value="ECO:0007669"/>
    <property type="project" value="UniProtKB-KW"/>
</dbReference>
<dbReference type="InterPro" id="IPR029058">
    <property type="entry name" value="AB_hydrolase_fold"/>
</dbReference>
<evidence type="ECO:0000313" key="3">
    <source>
        <dbReference type="EMBL" id="TQM09451.1"/>
    </source>
</evidence>
<dbReference type="PANTHER" id="PTHR48081">
    <property type="entry name" value="AB HYDROLASE SUPERFAMILY PROTEIN C4A8.06C"/>
    <property type="match status" value="1"/>
</dbReference>
<dbReference type="Pfam" id="PF20434">
    <property type="entry name" value="BD-FAE"/>
    <property type="match status" value="1"/>
</dbReference>
<gene>
    <name evidence="3" type="ORF">FB558_5210</name>
</gene>
<reference evidence="3 4" key="1">
    <citation type="submission" date="2019-06" db="EMBL/GenBank/DDBJ databases">
        <title>Sequencing the genomes of 1000 actinobacteria strains.</title>
        <authorList>
            <person name="Klenk H.-P."/>
        </authorList>
    </citation>
    <scope>NUCLEOTIDE SEQUENCE [LARGE SCALE GENOMIC DNA]</scope>
    <source>
        <strain evidence="3 4">DSM 45301</strain>
    </source>
</reference>
<dbReference type="InterPro" id="IPR049492">
    <property type="entry name" value="BD-FAE-like_dom"/>
</dbReference>
<dbReference type="Proteomes" id="UP000315677">
    <property type="component" value="Unassembled WGS sequence"/>
</dbReference>
<comment type="caution">
    <text evidence="3">The sequence shown here is derived from an EMBL/GenBank/DDBJ whole genome shotgun (WGS) entry which is preliminary data.</text>
</comment>
<keyword evidence="1" id="KW-0378">Hydrolase</keyword>
<evidence type="ECO:0000313" key="4">
    <source>
        <dbReference type="Proteomes" id="UP000315677"/>
    </source>
</evidence>
<organism evidence="3 4">
    <name type="scientific">Pseudonocardia kunmingensis</name>
    <dbReference type="NCBI Taxonomy" id="630975"/>
    <lineage>
        <taxon>Bacteria</taxon>
        <taxon>Bacillati</taxon>
        <taxon>Actinomycetota</taxon>
        <taxon>Actinomycetes</taxon>
        <taxon>Pseudonocardiales</taxon>
        <taxon>Pseudonocardiaceae</taxon>
        <taxon>Pseudonocardia</taxon>
    </lineage>
</organism>
<name>A0A543DJE5_9PSEU</name>
<evidence type="ECO:0000256" key="1">
    <source>
        <dbReference type="ARBA" id="ARBA00022801"/>
    </source>
</evidence>
<keyword evidence="4" id="KW-1185">Reference proteome</keyword>
<protein>
    <submittedName>
        <fullName evidence="3">Prolyl oligopeptidase family protein</fullName>
    </submittedName>
</protein>
<dbReference type="InterPro" id="IPR050300">
    <property type="entry name" value="GDXG_lipolytic_enzyme"/>
</dbReference>
<dbReference type="SUPFAM" id="SSF53474">
    <property type="entry name" value="alpha/beta-Hydrolases"/>
    <property type="match status" value="1"/>
</dbReference>